<evidence type="ECO:0000256" key="2">
    <source>
        <dbReference type="ARBA" id="ARBA00022803"/>
    </source>
</evidence>
<dbReference type="STRING" id="312017.I7M069"/>
<dbReference type="Proteomes" id="UP000009168">
    <property type="component" value="Unassembled WGS sequence"/>
</dbReference>
<dbReference type="EMBL" id="GG662536">
    <property type="protein sequence ID" value="EAR85587.1"/>
    <property type="molecule type" value="Genomic_DNA"/>
</dbReference>
<evidence type="ECO:0000256" key="1">
    <source>
        <dbReference type="ARBA" id="ARBA00022737"/>
    </source>
</evidence>
<evidence type="ECO:0000313" key="4">
    <source>
        <dbReference type="EMBL" id="EAR85587.1"/>
    </source>
</evidence>
<protein>
    <submittedName>
        <fullName evidence="4">Tetratricopeptide repeat protein</fullName>
    </submittedName>
</protein>
<dbReference type="InParanoid" id="I7M069"/>
<reference evidence="5" key="1">
    <citation type="journal article" date="2006" name="PLoS Biol.">
        <title>Macronuclear genome sequence of the ciliate Tetrahymena thermophila, a model eukaryote.</title>
        <authorList>
            <person name="Eisen J.A."/>
            <person name="Coyne R.S."/>
            <person name="Wu M."/>
            <person name="Wu D."/>
            <person name="Thiagarajan M."/>
            <person name="Wortman J.R."/>
            <person name="Badger J.H."/>
            <person name="Ren Q."/>
            <person name="Amedeo P."/>
            <person name="Jones K.M."/>
            <person name="Tallon L.J."/>
            <person name="Delcher A.L."/>
            <person name="Salzberg S.L."/>
            <person name="Silva J.C."/>
            <person name="Haas B.J."/>
            <person name="Majoros W.H."/>
            <person name="Farzad M."/>
            <person name="Carlton J.M."/>
            <person name="Smith R.K. Jr."/>
            <person name="Garg J."/>
            <person name="Pearlman R.E."/>
            <person name="Karrer K.M."/>
            <person name="Sun L."/>
            <person name="Manning G."/>
            <person name="Elde N.C."/>
            <person name="Turkewitz A.P."/>
            <person name="Asai D.J."/>
            <person name="Wilkes D.E."/>
            <person name="Wang Y."/>
            <person name="Cai H."/>
            <person name="Collins K."/>
            <person name="Stewart B.A."/>
            <person name="Lee S.R."/>
            <person name="Wilamowska K."/>
            <person name="Weinberg Z."/>
            <person name="Ruzzo W.L."/>
            <person name="Wloga D."/>
            <person name="Gaertig J."/>
            <person name="Frankel J."/>
            <person name="Tsao C.-C."/>
            <person name="Gorovsky M.A."/>
            <person name="Keeling P.J."/>
            <person name="Waller R.F."/>
            <person name="Patron N.J."/>
            <person name="Cherry J.M."/>
            <person name="Stover N.A."/>
            <person name="Krieger C.J."/>
            <person name="del Toro C."/>
            <person name="Ryder H.F."/>
            <person name="Williamson S.C."/>
            <person name="Barbeau R.A."/>
            <person name="Hamilton E.P."/>
            <person name="Orias E."/>
        </authorList>
    </citation>
    <scope>NUCLEOTIDE SEQUENCE [LARGE SCALE GENOMIC DNA]</scope>
    <source>
        <strain evidence="5">SB210</strain>
    </source>
</reference>
<dbReference type="InterPro" id="IPR011990">
    <property type="entry name" value="TPR-like_helical_dom_sf"/>
</dbReference>
<dbReference type="GeneID" id="7824489"/>
<dbReference type="PANTHER" id="PTHR11242:SF0">
    <property type="entry name" value="TPR_REGION DOMAIN-CONTAINING PROTEIN"/>
    <property type="match status" value="1"/>
</dbReference>
<feature type="repeat" description="TPR" evidence="3">
    <location>
        <begin position="141"/>
        <end position="174"/>
    </location>
</feature>
<accession>I7M069</accession>
<name>I7M069_TETTS</name>
<dbReference type="HOGENOM" id="CLU_1558251_0_0_1"/>
<dbReference type="SUPFAM" id="SSF48452">
    <property type="entry name" value="TPR-like"/>
    <property type="match status" value="1"/>
</dbReference>
<gene>
    <name evidence="4" type="ORF">TTHERM_00419950</name>
</gene>
<dbReference type="InterPro" id="IPR019734">
    <property type="entry name" value="TPR_rpt"/>
</dbReference>
<proteinExistence type="predicted"/>
<evidence type="ECO:0000256" key="3">
    <source>
        <dbReference type="PROSITE-ProRule" id="PRU00339"/>
    </source>
</evidence>
<keyword evidence="2 3" id="KW-0802">TPR repeat</keyword>
<dbReference type="RefSeq" id="XP_001033250.1">
    <property type="nucleotide sequence ID" value="XM_001033250.1"/>
</dbReference>
<dbReference type="OMA" id="KIYANMS"/>
<dbReference type="Gene3D" id="1.25.40.10">
    <property type="entry name" value="Tetratricopeptide repeat domain"/>
    <property type="match status" value="1"/>
</dbReference>
<dbReference type="InterPro" id="IPR039663">
    <property type="entry name" value="AIP/AIPL1/TTC9"/>
</dbReference>
<dbReference type="eggNOG" id="KOG1124">
    <property type="taxonomic scope" value="Eukaryota"/>
</dbReference>
<dbReference type="KEGG" id="tet:TTHERM_00419950"/>
<keyword evidence="5" id="KW-1185">Reference proteome</keyword>
<keyword evidence="1" id="KW-0677">Repeat</keyword>
<dbReference type="SMART" id="SM00028">
    <property type="entry name" value="TPR"/>
    <property type="match status" value="2"/>
</dbReference>
<dbReference type="OrthoDB" id="312915at2759"/>
<sequence>MSQIEENSTTVQKDPTEFTPTSFKVIGKREDIPVLKEIGQKIDESKRLKEEGNQFFKQKDYKKALSSYNKAILYVIGLVGENDEHYQYGNASSKLNEEQDLIVKELKSSLYLNISQIDLFNKNYAKCIERATKSLDIKQTAKGYYRRAIAYMELNDFQRSQQDFQKSLQLDQTLEKDIQQKIQILKQKEKQEDKKSQAFYSKMFN</sequence>
<dbReference type="Pfam" id="PF00515">
    <property type="entry name" value="TPR_1"/>
    <property type="match status" value="1"/>
</dbReference>
<organism evidence="4 5">
    <name type="scientific">Tetrahymena thermophila (strain SB210)</name>
    <dbReference type="NCBI Taxonomy" id="312017"/>
    <lineage>
        <taxon>Eukaryota</taxon>
        <taxon>Sar</taxon>
        <taxon>Alveolata</taxon>
        <taxon>Ciliophora</taxon>
        <taxon>Intramacronucleata</taxon>
        <taxon>Oligohymenophorea</taxon>
        <taxon>Hymenostomatida</taxon>
        <taxon>Tetrahymenina</taxon>
        <taxon>Tetrahymenidae</taxon>
        <taxon>Tetrahymena</taxon>
    </lineage>
</organism>
<dbReference type="PROSITE" id="PS50005">
    <property type="entry name" value="TPR"/>
    <property type="match status" value="1"/>
</dbReference>
<dbReference type="AlphaFoldDB" id="I7M069"/>
<dbReference type="PANTHER" id="PTHR11242">
    <property type="entry name" value="ARYL HYDROCARBON RECEPTOR INTERACTING PROTEIN RELATED"/>
    <property type="match status" value="1"/>
</dbReference>
<evidence type="ECO:0000313" key="5">
    <source>
        <dbReference type="Proteomes" id="UP000009168"/>
    </source>
</evidence>